<accession>A0ACB6R4R2</accession>
<dbReference type="Proteomes" id="UP000799755">
    <property type="component" value="Unassembled WGS sequence"/>
</dbReference>
<proteinExistence type="predicted"/>
<keyword evidence="2" id="KW-1185">Reference proteome</keyword>
<dbReference type="EMBL" id="MU003500">
    <property type="protein sequence ID" value="KAF2473436.1"/>
    <property type="molecule type" value="Genomic_DNA"/>
</dbReference>
<comment type="caution">
    <text evidence="1">The sequence shown here is derived from an EMBL/GenBank/DDBJ whole genome shotgun (WGS) entry which is preliminary data.</text>
</comment>
<name>A0ACB6R4R2_9PLEO</name>
<gene>
    <name evidence="1" type="ORF">BDR25DRAFT_132066</name>
</gene>
<sequence>MLLNYNFQLFVLGFIAAAQGAEVIAITLTDNRPFSTRIVIEPDVEYRSLERTSTLTSVLATSTSGQISTPAFESLPRYIPSPLLQSSAQASSPSMVMSTESATPTLTGPTLFTLSHSMSSFVSSSSPLSQTSETSIPLPFSKKSSKSSLSAGAKAGIAIGAILGAAALSLSAFFLGIRFRTQILGNNSELGLRISKAELDGKPIFQMWPSELDSKSEIALEDAHELPGDFVPAEMD</sequence>
<protein>
    <submittedName>
        <fullName evidence="1">Uncharacterized protein</fullName>
    </submittedName>
</protein>
<organism evidence="1 2">
    <name type="scientific">Lindgomyces ingoldianus</name>
    <dbReference type="NCBI Taxonomy" id="673940"/>
    <lineage>
        <taxon>Eukaryota</taxon>
        <taxon>Fungi</taxon>
        <taxon>Dikarya</taxon>
        <taxon>Ascomycota</taxon>
        <taxon>Pezizomycotina</taxon>
        <taxon>Dothideomycetes</taxon>
        <taxon>Pleosporomycetidae</taxon>
        <taxon>Pleosporales</taxon>
        <taxon>Lindgomycetaceae</taxon>
        <taxon>Lindgomyces</taxon>
    </lineage>
</organism>
<evidence type="ECO:0000313" key="1">
    <source>
        <dbReference type="EMBL" id="KAF2473436.1"/>
    </source>
</evidence>
<evidence type="ECO:0000313" key="2">
    <source>
        <dbReference type="Proteomes" id="UP000799755"/>
    </source>
</evidence>
<reference evidence="1" key="1">
    <citation type="journal article" date="2020" name="Stud. Mycol.">
        <title>101 Dothideomycetes genomes: a test case for predicting lifestyles and emergence of pathogens.</title>
        <authorList>
            <person name="Haridas S."/>
            <person name="Albert R."/>
            <person name="Binder M."/>
            <person name="Bloem J."/>
            <person name="Labutti K."/>
            <person name="Salamov A."/>
            <person name="Andreopoulos B."/>
            <person name="Baker S."/>
            <person name="Barry K."/>
            <person name="Bills G."/>
            <person name="Bluhm B."/>
            <person name="Cannon C."/>
            <person name="Castanera R."/>
            <person name="Culley D."/>
            <person name="Daum C."/>
            <person name="Ezra D."/>
            <person name="Gonzalez J."/>
            <person name="Henrissat B."/>
            <person name="Kuo A."/>
            <person name="Liang C."/>
            <person name="Lipzen A."/>
            <person name="Lutzoni F."/>
            <person name="Magnuson J."/>
            <person name="Mondo S."/>
            <person name="Nolan M."/>
            <person name="Ohm R."/>
            <person name="Pangilinan J."/>
            <person name="Park H.-J."/>
            <person name="Ramirez L."/>
            <person name="Alfaro M."/>
            <person name="Sun H."/>
            <person name="Tritt A."/>
            <person name="Yoshinaga Y."/>
            <person name="Zwiers L.-H."/>
            <person name="Turgeon B."/>
            <person name="Goodwin S."/>
            <person name="Spatafora J."/>
            <person name="Crous P."/>
            <person name="Grigoriev I."/>
        </authorList>
    </citation>
    <scope>NUCLEOTIDE SEQUENCE</scope>
    <source>
        <strain evidence="1">ATCC 200398</strain>
    </source>
</reference>